<organism evidence="2 3">
    <name type="scientific">Gigaspora margarita</name>
    <dbReference type="NCBI Taxonomy" id="4874"/>
    <lineage>
        <taxon>Eukaryota</taxon>
        <taxon>Fungi</taxon>
        <taxon>Fungi incertae sedis</taxon>
        <taxon>Mucoromycota</taxon>
        <taxon>Glomeromycotina</taxon>
        <taxon>Glomeromycetes</taxon>
        <taxon>Diversisporales</taxon>
        <taxon>Gigasporaceae</taxon>
        <taxon>Gigaspora</taxon>
    </lineage>
</organism>
<protein>
    <submittedName>
        <fullName evidence="2">44770_t:CDS:1</fullName>
    </submittedName>
</protein>
<feature type="region of interest" description="Disordered" evidence="1">
    <location>
        <begin position="1"/>
        <end position="70"/>
    </location>
</feature>
<feature type="non-terminal residue" evidence="2">
    <location>
        <position position="434"/>
    </location>
</feature>
<dbReference type="EMBL" id="CAJVQB010026055">
    <property type="protein sequence ID" value="CAG8807773.1"/>
    <property type="molecule type" value="Genomic_DNA"/>
</dbReference>
<evidence type="ECO:0000313" key="3">
    <source>
        <dbReference type="Proteomes" id="UP000789901"/>
    </source>
</evidence>
<dbReference type="Proteomes" id="UP000789901">
    <property type="component" value="Unassembled WGS sequence"/>
</dbReference>
<reference evidence="2 3" key="1">
    <citation type="submission" date="2021-06" db="EMBL/GenBank/DDBJ databases">
        <authorList>
            <person name="Kallberg Y."/>
            <person name="Tangrot J."/>
            <person name="Rosling A."/>
        </authorList>
    </citation>
    <scope>NUCLEOTIDE SEQUENCE [LARGE SCALE GENOMIC DNA]</scope>
    <source>
        <strain evidence="2 3">120-4 pot B 10/14</strain>
    </source>
</reference>
<feature type="compositionally biased region" description="Polar residues" evidence="1">
    <location>
        <begin position="41"/>
        <end position="55"/>
    </location>
</feature>
<sequence length="434" mass="50789">MYSRKEHIKKSVRIPSTTHRPDKKNIQPVGMQSAKGKNILNKRQTNNLQSDNNRFNIKENPFNHTGHTEPNEKSMMDLLCNIMNRLEIIETAAKKTVPYLQVKKTVKAKRQKTAIAKAAIALGKLIREVKWNRISAKCLPVEVNKFSHSREDLEGWLTEAYTWHKALEGKLTTESERVKSAEIKSFVQRRVEMIVSEQKKMLTSLLERPFNKVSLDHLLVKENNQISLATEPEEWDEVYSPSVRIEEYCYDALSEPIMIEKWNQNIWQYQDVKLDERVWYSNITINTIEQYKNLDLTFDMVERSWHLQENGPTIISMLDSKLEKQSKQPRKVSLWFQKLEELLIDDAESHKVKEDFLSNDINISALQPHCRNVISDNRCKQVTKILGKSALIEHWTEMHIQGDKYSLLKCEGCNFNTKGKENRYMISCNKNLIR</sequence>
<accession>A0ABN7VZU0</accession>
<keyword evidence="3" id="KW-1185">Reference proteome</keyword>
<proteinExistence type="predicted"/>
<evidence type="ECO:0000313" key="2">
    <source>
        <dbReference type="EMBL" id="CAG8807773.1"/>
    </source>
</evidence>
<evidence type="ECO:0000256" key="1">
    <source>
        <dbReference type="SAM" id="MobiDB-lite"/>
    </source>
</evidence>
<feature type="compositionally biased region" description="Basic residues" evidence="1">
    <location>
        <begin position="1"/>
        <end position="12"/>
    </location>
</feature>
<name>A0ABN7VZU0_GIGMA</name>
<gene>
    <name evidence="2" type="ORF">GMARGA_LOCUS24572</name>
</gene>
<comment type="caution">
    <text evidence="2">The sequence shown here is derived from an EMBL/GenBank/DDBJ whole genome shotgun (WGS) entry which is preliminary data.</text>
</comment>